<feature type="compositionally biased region" description="Low complexity" evidence="1">
    <location>
        <begin position="369"/>
        <end position="388"/>
    </location>
</feature>
<dbReference type="Proteomes" id="UP000540191">
    <property type="component" value="Unassembled WGS sequence"/>
</dbReference>
<dbReference type="InterPro" id="IPR036457">
    <property type="entry name" value="PPM-type-like_dom_sf"/>
</dbReference>
<name>A0A7W7M438_9MICC</name>
<dbReference type="SMART" id="SM00331">
    <property type="entry name" value="PP2C_SIG"/>
    <property type="match status" value="1"/>
</dbReference>
<keyword evidence="5" id="KW-1185">Reference proteome</keyword>
<gene>
    <name evidence="4" type="ORF">HDA30_001798</name>
</gene>
<feature type="compositionally biased region" description="Low complexity" evidence="1">
    <location>
        <begin position="544"/>
        <end position="578"/>
    </location>
</feature>
<dbReference type="SUPFAM" id="SSF81606">
    <property type="entry name" value="PP2C-like"/>
    <property type="match status" value="1"/>
</dbReference>
<dbReference type="Gene3D" id="3.60.40.10">
    <property type="entry name" value="PPM-type phosphatase domain"/>
    <property type="match status" value="1"/>
</dbReference>
<reference evidence="4 5" key="1">
    <citation type="submission" date="2020-08" db="EMBL/GenBank/DDBJ databases">
        <title>Sequencing the genomes of 1000 actinobacteria strains.</title>
        <authorList>
            <person name="Klenk H.-P."/>
        </authorList>
    </citation>
    <scope>NUCLEOTIDE SEQUENCE [LARGE SCALE GENOMIC DNA]</scope>
    <source>
        <strain evidence="4 5">DSM 23974</strain>
    </source>
</reference>
<evidence type="ECO:0000256" key="1">
    <source>
        <dbReference type="SAM" id="MobiDB-lite"/>
    </source>
</evidence>
<proteinExistence type="predicted"/>
<dbReference type="Pfam" id="PF08955">
    <property type="entry name" value="BofC_C"/>
    <property type="match status" value="1"/>
</dbReference>
<dbReference type="PROSITE" id="PS51746">
    <property type="entry name" value="PPM_2"/>
    <property type="match status" value="1"/>
</dbReference>
<evidence type="ECO:0000256" key="2">
    <source>
        <dbReference type="SAM" id="Phobius"/>
    </source>
</evidence>
<feature type="domain" description="PPM-type phosphatase" evidence="3">
    <location>
        <begin position="6"/>
        <end position="237"/>
    </location>
</feature>
<dbReference type="SMART" id="SM00332">
    <property type="entry name" value="PP2Cc"/>
    <property type="match status" value="1"/>
</dbReference>
<feature type="region of interest" description="Disordered" evidence="1">
    <location>
        <begin position="330"/>
        <end position="400"/>
    </location>
</feature>
<dbReference type="InterPro" id="IPR001932">
    <property type="entry name" value="PPM-type_phosphatase-like_dom"/>
</dbReference>
<dbReference type="CDD" id="cd00143">
    <property type="entry name" value="PP2Cc"/>
    <property type="match status" value="1"/>
</dbReference>
<dbReference type="EMBL" id="JACHNA010000001">
    <property type="protein sequence ID" value="MBB4736290.1"/>
    <property type="molecule type" value="Genomic_DNA"/>
</dbReference>
<dbReference type="AlphaFoldDB" id="A0A7W7M438"/>
<keyword evidence="2" id="KW-0812">Transmembrane</keyword>
<accession>A0A7W7M438</accession>
<keyword evidence="2" id="KW-1133">Transmembrane helix</keyword>
<feature type="compositionally biased region" description="Basic and acidic residues" evidence="1">
    <location>
        <begin position="509"/>
        <end position="543"/>
    </location>
</feature>
<evidence type="ECO:0000313" key="4">
    <source>
        <dbReference type="EMBL" id="MBB4736290.1"/>
    </source>
</evidence>
<dbReference type="Pfam" id="PF13672">
    <property type="entry name" value="PP2C_2"/>
    <property type="match status" value="1"/>
</dbReference>
<evidence type="ECO:0000259" key="3">
    <source>
        <dbReference type="PROSITE" id="PS51746"/>
    </source>
</evidence>
<dbReference type="EC" id="3.1.3.16" evidence="4"/>
<keyword evidence="2" id="KW-0472">Membrane</keyword>
<dbReference type="GO" id="GO:0004722">
    <property type="term" value="F:protein serine/threonine phosphatase activity"/>
    <property type="evidence" value="ECO:0007669"/>
    <property type="project" value="UniProtKB-EC"/>
</dbReference>
<protein>
    <submittedName>
        <fullName evidence="4">Protein phosphatase</fullName>
        <ecNumber evidence="4">3.1.3.16</ecNumber>
    </submittedName>
</protein>
<organism evidence="4 5">
    <name type="scientific">Micrococcus cohnii</name>
    <dbReference type="NCBI Taxonomy" id="993416"/>
    <lineage>
        <taxon>Bacteria</taxon>
        <taxon>Bacillati</taxon>
        <taxon>Actinomycetota</taxon>
        <taxon>Actinomycetes</taxon>
        <taxon>Micrococcales</taxon>
        <taxon>Micrococcaceae</taxon>
        <taxon>Micrococcus</taxon>
    </lineage>
</organism>
<dbReference type="RefSeq" id="WP_184241899.1">
    <property type="nucleotide sequence ID" value="NZ_JACHNA010000001.1"/>
</dbReference>
<comment type="caution">
    <text evidence="4">The sequence shown here is derived from an EMBL/GenBank/DDBJ whole genome shotgun (WGS) entry which is preliminary data.</text>
</comment>
<sequence length="578" mass="61404">MPYVLRYAARSDVGRVRAKNDDSAYVGRHLAVLADGMGGHVGGDVASASTVLDLAPLDATGYEDPATVLPDEIQNANLILNELVHANPKLAGMGTTCTAALLAGETLHMAHIGDSRAYRLKDGEFEQITRDHTFVQRLVDEGRLAPEEAGRHPNKNVLMRVLGDVDASPELDVFDVPVSVGERWLFCSDGLTDVVPVPTIHATLADAESLDEALDDLLRMTLDGGAPDNVTVLAFEIVEASPEELEANPEVPLTEQALAAAKSEGPGAVSGRLLREDLDSRPHVVVGAADNAVHTDRLPIVTKATTKRRAAVLLGEEPTPQNRPLRTAAILTSGGPVPDDPAARTPGDLPKAAAAAEATRSLHDDADDAGTGADSTDTTSPSGSSAGAHVAEDHIDDGYDEDYTEQRLRPRPYRRGVFIPLFTALLALLLGAVLVWGYLWTQTQHYVGVHEGRVAVFKGVPQQLGPISLSHVDRRTDIELDSLNGYTRSRVESGVPAESLEQADRIIENLERDGRRAEDDKDKDGTSTDEKDRKKDSSTRSDRSSSSSSSSSSAESSPSSESSSDSSSGSSSPAEGGE</sequence>
<feature type="region of interest" description="Disordered" evidence="1">
    <location>
        <begin position="509"/>
        <end position="578"/>
    </location>
</feature>
<dbReference type="InterPro" id="IPR015050">
    <property type="entry name" value="BofC_C"/>
</dbReference>
<evidence type="ECO:0000313" key="5">
    <source>
        <dbReference type="Proteomes" id="UP000540191"/>
    </source>
</evidence>
<keyword evidence="4" id="KW-0378">Hydrolase</keyword>
<feature type="transmembrane region" description="Helical" evidence="2">
    <location>
        <begin position="417"/>
        <end position="440"/>
    </location>
</feature>